<feature type="transmembrane region" description="Helical" evidence="21">
    <location>
        <begin position="92"/>
        <end position="116"/>
    </location>
</feature>
<dbReference type="PANTHER" id="PTHR24416">
    <property type="entry name" value="TYROSINE-PROTEIN KINASE RECEPTOR"/>
    <property type="match status" value="1"/>
</dbReference>
<dbReference type="PROSITE" id="PS00109">
    <property type="entry name" value="PROTEIN_KINASE_TYR"/>
    <property type="match status" value="1"/>
</dbReference>
<organism evidence="23">
    <name type="scientific">Stegastes partitus</name>
    <name type="common">bicolor damselfish</name>
    <dbReference type="NCBI Taxonomy" id="144197"/>
    <lineage>
        <taxon>Eukaryota</taxon>
        <taxon>Metazoa</taxon>
        <taxon>Chordata</taxon>
        <taxon>Craniata</taxon>
        <taxon>Vertebrata</taxon>
        <taxon>Euteleostomi</taxon>
        <taxon>Actinopterygii</taxon>
        <taxon>Neopterygii</taxon>
        <taxon>Teleostei</taxon>
        <taxon>Neoteleostei</taxon>
        <taxon>Acanthomorphata</taxon>
        <taxon>Ovalentaria</taxon>
        <taxon>Pomacentridae</taxon>
        <taxon>Stegastes</taxon>
    </lineage>
</organism>
<keyword evidence="13" id="KW-0829">Tyrosine-protein kinase</keyword>
<dbReference type="GO" id="GO:0051897">
    <property type="term" value="P:positive regulation of phosphatidylinositol 3-kinase/protein kinase B signal transduction"/>
    <property type="evidence" value="ECO:0007669"/>
    <property type="project" value="TreeGrafter"/>
</dbReference>
<evidence type="ECO:0000256" key="12">
    <source>
        <dbReference type="ARBA" id="ARBA00023136"/>
    </source>
</evidence>
<dbReference type="SUPFAM" id="SSF56112">
    <property type="entry name" value="Protein kinase-like (PK-like)"/>
    <property type="match status" value="1"/>
</dbReference>
<proteinExistence type="inferred from homology"/>
<keyword evidence="16" id="KW-0325">Glycoprotein</keyword>
<keyword evidence="8 18" id="KW-0547">Nucleotide-binding</keyword>
<reference evidence="23" key="1">
    <citation type="submission" date="2023-09" db="UniProtKB">
        <authorList>
            <consortium name="Ensembl"/>
        </authorList>
    </citation>
    <scope>IDENTIFICATION</scope>
</reference>
<dbReference type="PROSITE" id="PS50011">
    <property type="entry name" value="PROTEIN_KINASE_DOM"/>
    <property type="match status" value="1"/>
</dbReference>
<sequence>INAIYVTINTINTASVLSSNSNQFAFIHLQSEKHGCVSRQQYREYKGARLTNLGSGNYSARVRATSLAGNGSWTDSVFFYVPPPKRDDGVTFYLVIIIPIIVTLFIASLTTILFFVNKKRNSDRLGNGVLYASVNPEYISAAEMYVPDEWEVAREKITMHRELGQGSFGMVYEGIAKGVVKDEPETRVAIKTVNESASMRERIEFLNEASVMKEFNCHHVVRLLGVVSQGQPTLVIMELMTRGDLKSHLRSLRKENSTSQVLPPLKKMIQMAGEIADGMAYLNANKFVHRDLAARNCMVAEDFTVKIGDFGMTRDIYETDYYRKGGKGLLPVRWMSPESLKDGVFTTMSDVWSFGVVLWEIATLAEQPYQGMSNEQVLRFVMEGGLLDKPDNCPDMLFELMRMCWQYNPKMRPAFLEIISSIKDELDPPFREMSFFYSEENKPPDTEELDMEVENMENIPLDPASTRQPSAAIVVSSSGCTGGTPPPSAQQLSPMQGPSTPLLGPVSHSPPGPVASALSSPGQALDKHSGHVSANGPVVVLRPNFDEMQPYAHMNGGRKNERALPLPQSSAC</sequence>
<keyword evidence="12 21" id="KW-0472">Membrane</keyword>
<dbReference type="GO" id="GO:0046328">
    <property type="term" value="P:regulation of JNK cascade"/>
    <property type="evidence" value="ECO:0007669"/>
    <property type="project" value="TreeGrafter"/>
</dbReference>
<comment type="similarity">
    <text evidence="19">Belongs to the protein kinase superfamily. Tyr protein kinase family. Insulin receptor subfamily.</text>
</comment>
<dbReference type="GO" id="GO:0030424">
    <property type="term" value="C:axon"/>
    <property type="evidence" value="ECO:0007669"/>
    <property type="project" value="TreeGrafter"/>
</dbReference>
<comment type="subcellular location">
    <subcellularLocation>
        <location evidence="1">Cell membrane</location>
        <topology evidence="1">Single-pass type I membrane protein</topology>
    </subcellularLocation>
</comment>
<dbReference type="FunFam" id="1.10.510.10:FF:000050">
    <property type="entry name" value="Tyrosine-protein kinase receptor"/>
    <property type="match status" value="1"/>
</dbReference>
<dbReference type="InterPro" id="IPR036116">
    <property type="entry name" value="FN3_sf"/>
</dbReference>
<keyword evidence="14" id="KW-1015">Disulfide bond</keyword>
<dbReference type="SMART" id="SM00219">
    <property type="entry name" value="TyrKc"/>
    <property type="match status" value="1"/>
</dbReference>
<evidence type="ECO:0000256" key="17">
    <source>
        <dbReference type="ARBA" id="ARBA00051243"/>
    </source>
</evidence>
<evidence type="ECO:0000256" key="6">
    <source>
        <dbReference type="ARBA" id="ARBA00022692"/>
    </source>
</evidence>
<keyword evidence="2" id="KW-1003">Cell membrane</keyword>
<dbReference type="PROSITE" id="PS00107">
    <property type="entry name" value="PROTEIN_KINASE_ATP"/>
    <property type="match status" value="1"/>
</dbReference>
<feature type="compositionally biased region" description="Polar residues" evidence="20">
    <location>
        <begin position="489"/>
        <end position="499"/>
    </location>
</feature>
<keyword evidence="11 21" id="KW-1133">Transmembrane helix</keyword>
<dbReference type="InterPro" id="IPR008266">
    <property type="entry name" value="Tyr_kinase_AS"/>
</dbReference>
<evidence type="ECO:0000256" key="14">
    <source>
        <dbReference type="ARBA" id="ARBA00023157"/>
    </source>
</evidence>
<dbReference type="GeneTree" id="ENSGT00940000156682"/>
<evidence type="ECO:0000256" key="10">
    <source>
        <dbReference type="ARBA" id="ARBA00022840"/>
    </source>
</evidence>
<protein>
    <recommendedName>
        <fullName evidence="19">Tyrosine-protein kinase receptor</fullName>
        <ecNumber evidence="19">2.7.10.1</ecNumber>
    </recommendedName>
</protein>
<evidence type="ECO:0000256" key="4">
    <source>
        <dbReference type="ARBA" id="ARBA00022679"/>
    </source>
</evidence>
<dbReference type="InterPro" id="IPR050122">
    <property type="entry name" value="RTK"/>
</dbReference>
<dbReference type="GO" id="GO:0005524">
    <property type="term" value="F:ATP binding"/>
    <property type="evidence" value="ECO:0007669"/>
    <property type="project" value="UniProtKB-UniRule"/>
</dbReference>
<dbReference type="PRINTS" id="PR00109">
    <property type="entry name" value="TYRKINASE"/>
</dbReference>
<feature type="compositionally biased region" description="Polar residues" evidence="20">
    <location>
        <begin position="465"/>
        <end position="479"/>
    </location>
</feature>
<accession>A0A3B5AZ32</accession>
<dbReference type="InterPro" id="IPR020635">
    <property type="entry name" value="Tyr_kinase_cat_dom"/>
</dbReference>
<comment type="catalytic activity">
    <reaction evidence="17 19">
        <text>L-tyrosyl-[protein] + ATP = O-phospho-L-tyrosyl-[protein] + ADP + H(+)</text>
        <dbReference type="Rhea" id="RHEA:10596"/>
        <dbReference type="Rhea" id="RHEA-COMP:10136"/>
        <dbReference type="Rhea" id="RHEA-COMP:20101"/>
        <dbReference type="ChEBI" id="CHEBI:15378"/>
        <dbReference type="ChEBI" id="CHEBI:30616"/>
        <dbReference type="ChEBI" id="CHEBI:46858"/>
        <dbReference type="ChEBI" id="CHEBI:61978"/>
        <dbReference type="ChEBI" id="CHEBI:456216"/>
        <dbReference type="EC" id="2.7.10.1"/>
    </reaction>
</comment>
<dbReference type="GO" id="GO:0042593">
    <property type="term" value="P:glucose homeostasis"/>
    <property type="evidence" value="ECO:0007669"/>
    <property type="project" value="TreeGrafter"/>
</dbReference>
<dbReference type="GO" id="GO:0043410">
    <property type="term" value="P:positive regulation of MAPK cascade"/>
    <property type="evidence" value="ECO:0007669"/>
    <property type="project" value="TreeGrafter"/>
</dbReference>
<feature type="binding site" evidence="18">
    <location>
        <position position="191"/>
    </location>
    <ligand>
        <name>ATP</name>
        <dbReference type="ChEBI" id="CHEBI:30616"/>
    </ligand>
</feature>
<evidence type="ECO:0000256" key="9">
    <source>
        <dbReference type="ARBA" id="ARBA00022777"/>
    </source>
</evidence>
<dbReference type="Gene3D" id="1.10.510.10">
    <property type="entry name" value="Transferase(Phosphotransferase) domain 1"/>
    <property type="match status" value="1"/>
</dbReference>
<dbReference type="InterPro" id="IPR000719">
    <property type="entry name" value="Prot_kinase_dom"/>
</dbReference>
<keyword evidence="15 19" id="KW-0675">Receptor</keyword>
<feature type="domain" description="Protein kinase" evidence="22">
    <location>
        <begin position="157"/>
        <end position="430"/>
    </location>
</feature>
<dbReference type="EC" id="2.7.10.1" evidence="19"/>
<keyword evidence="6 19" id="KW-0812">Transmembrane</keyword>
<evidence type="ECO:0000256" key="20">
    <source>
        <dbReference type="SAM" id="MobiDB-lite"/>
    </source>
</evidence>
<dbReference type="PANTHER" id="PTHR24416:SF106">
    <property type="entry name" value="INSULIN-LIKE GROWTH FACTOR 1 RECEPTOR"/>
    <property type="match status" value="1"/>
</dbReference>
<evidence type="ECO:0000256" key="19">
    <source>
        <dbReference type="RuleBase" id="RU000312"/>
    </source>
</evidence>
<evidence type="ECO:0000256" key="16">
    <source>
        <dbReference type="ARBA" id="ARBA00023180"/>
    </source>
</evidence>
<dbReference type="InterPro" id="IPR002011">
    <property type="entry name" value="Tyr_kinase_rcpt_2_CS"/>
</dbReference>
<evidence type="ECO:0000256" key="3">
    <source>
        <dbReference type="ARBA" id="ARBA00022553"/>
    </source>
</evidence>
<keyword evidence="9" id="KW-0418">Kinase</keyword>
<dbReference type="GO" id="GO:0005899">
    <property type="term" value="C:insulin receptor complex"/>
    <property type="evidence" value="ECO:0007669"/>
    <property type="project" value="TreeGrafter"/>
</dbReference>
<keyword evidence="7" id="KW-0677">Repeat</keyword>
<dbReference type="AlphaFoldDB" id="A0A3B5AZ32"/>
<evidence type="ECO:0000256" key="15">
    <source>
        <dbReference type="ARBA" id="ARBA00023170"/>
    </source>
</evidence>
<keyword evidence="4" id="KW-0808">Transferase</keyword>
<keyword evidence="10 18" id="KW-0067">ATP-binding</keyword>
<dbReference type="GO" id="GO:0005009">
    <property type="term" value="F:insulin receptor activity"/>
    <property type="evidence" value="ECO:0007669"/>
    <property type="project" value="TreeGrafter"/>
</dbReference>
<dbReference type="SUPFAM" id="SSF49265">
    <property type="entry name" value="Fibronectin type III"/>
    <property type="match status" value="1"/>
</dbReference>
<dbReference type="GO" id="GO:0043560">
    <property type="term" value="F:insulin receptor substrate binding"/>
    <property type="evidence" value="ECO:0007669"/>
    <property type="project" value="TreeGrafter"/>
</dbReference>
<feature type="region of interest" description="Disordered" evidence="20">
    <location>
        <begin position="550"/>
        <end position="572"/>
    </location>
</feature>
<dbReference type="InterPro" id="IPR013783">
    <property type="entry name" value="Ig-like_fold"/>
</dbReference>
<dbReference type="Pfam" id="PF07714">
    <property type="entry name" value="PK_Tyr_Ser-Thr"/>
    <property type="match status" value="1"/>
</dbReference>
<evidence type="ECO:0000256" key="21">
    <source>
        <dbReference type="SAM" id="Phobius"/>
    </source>
</evidence>
<evidence type="ECO:0000256" key="11">
    <source>
        <dbReference type="ARBA" id="ARBA00022989"/>
    </source>
</evidence>
<evidence type="ECO:0000256" key="13">
    <source>
        <dbReference type="ARBA" id="ARBA00023137"/>
    </source>
</evidence>
<dbReference type="STRING" id="144197.ENSSPAP00000026623"/>
<dbReference type="InterPro" id="IPR017441">
    <property type="entry name" value="Protein_kinase_ATP_BS"/>
</dbReference>
<evidence type="ECO:0000256" key="5">
    <source>
        <dbReference type="ARBA" id="ARBA00022685"/>
    </source>
</evidence>
<dbReference type="FunFam" id="3.30.200.20:FF:000026">
    <property type="entry name" value="Tyrosine-protein kinase receptor"/>
    <property type="match status" value="1"/>
</dbReference>
<evidence type="ECO:0000256" key="8">
    <source>
        <dbReference type="ARBA" id="ARBA00022741"/>
    </source>
</evidence>
<evidence type="ECO:0000256" key="7">
    <source>
        <dbReference type="ARBA" id="ARBA00022737"/>
    </source>
</evidence>
<dbReference type="InterPro" id="IPR011009">
    <property type="entry name" value="Kinase-like_dom_sf"/>
</dbReference>
<name>A0A3B5AZ32_9TELE</name>
<dbReference type="Gene3D" id="3.30.200.20">
    <property type="entry name" value="Phosphorylase Kinase, domain 1"/>
    <property type="match status" value="1"/>
</dbReference>
<dbReference type="Gene3D" id="2.60.40.10">
    <property type="entry name" value="Immunoglobulins"/>
    <property type="match status" value="1"/>
</dbReference>
<evidence type="ECO:0000313" key="23">
    <source>
        <dbReference type="Ensembl" id="ENSSPAP00000026623.1"/>
    </source>
</evidence>
<keyword evidence="3 19" id="KW-0597">Phosphoprotein</keyword>
<keyword evidence="5" id="KW-0165">Cleavage on pair of basic residues</keyword>
<dbReference type="GO" id="GO:0048009">
    <property type="term" value="P:insulin-like growth factor receptor signaling pathway"/>
    <property type="evidence" value="ECO:0007669"/>
    <property type="project" value="TreeGrafter"/>
</dbReference>
<dbReference type="Ensembl" id="ENSSPAT00000027061.1">
    <property type="protein sequence ID" value="ENSSPAP00000026623.1"/>
    <property type="gene ID" value="ENSSPAG00000020066.1"/>
</dbReference>
<evidence type="ECO:0000256" key="2">
    <source>
        <dbReference type="ARBA" id="ARBA00022475"/>
    </source>
</evidence>
<dbReference type="InterPro" id="IPR001245">
    <property type="entry name" value="Ser-Thr/Tyr_kinase_cat_dom"/>
</dbReference>
<evidence type="ECO:0000259" key="22">
    <source>
        <dbReference type="PROSITE" id="PS50011"/>
    </source>
</evidence>
<evidence type="ECO:0000256" key="18">
    <source>
        <dbReference type="PROSITE-ProRule" id="PRU10141"/>
    </source>
</evidence>
<evidence type="ECO:0000256" key="1">
    <source>
        <dbReference type="ARBA" id="ARBA00004251"/>
    </source>
</evidence>
<feature type="region of interest" description="Disordered" evidence="20">
    <location>
        <begin position="460"/>
        <end position="536"/>
    </location>
</feature>
<dbReference type="PROSITE" id="PS00239">
    <property type="entry name" value="RECEPTOR_TYR_KIN_II"/>
    <property type="match status" value="1"/>
</dbReference>